<dbReference type="SUPFAM" id="SSF53448">
    <property type="entry name" value="Nucleotide-diphospho-sugar transferases"/>
    <property type="match status" value="1"/>
</dbReference>
<keyword evidence="2" id="KW-1185">Reference proteome</keyword>
<dbReference type="InterPro" id="IPR003329">
    <property type="entry name" value="Cytidylyl_trans"/>
</dbReference>
<evidence type="ECO:0000313" key="2">
    <source>
        <dbReference type="Proteomes" id="UP001597102"/>
    </source>
</evidence>
<gene>
    <name evidence="1" type="ORF">ACFQ2F_10105</name>
</gene>
<dbReference type="Proteomes" id="UP001597102">
    <property type="component" value="Unassembled WGS sequence"/>
</dbReference>
<comment type="caution">
    <text evidence="1">The sequence shown here is derived from an EMBL/GenBank/DDBJ whole genome shotgun (WGS) entry which is preliminary data.</text>
</comment>
<evidence type="ECO:0000313" key="1">
    <source>
        <dbReference type="EMBL" id="MFD0987447.1"/>
    </source>
</evidence>
<dbReference type="EMBL" id="JBHTJO010000001">
    <property type="protein sequence ID" value="MFD0987447.1"/>
    <property type="molecule type" value="Genomic_DNA"/>
</dbReference>
<dbReference type="Pfam" id="PF02348">
    <property type="entry name" value="CTP_transf_3"/>
    <property type="match status" value="1"/>
</dbReference>
<protein>
    <submittedName>
        <fullName evidence="1">Cytidylyltransferase domain-containing protein</fullName>
    </submittedName>
</protein>
<dbReference type="GO" id="GO:0016779">
    <property type="term" value="F:nucleotidyltransferase activity"/>
    <property type="evidence" value="ECO:0007669"/>
    <property type="project" value="UniProtKB-KW"/>
</dbReference>
<dbReference type="InterPro" id="IPR050793">
    <property type="entry name" value="CMP-NeuNAc_synthase"/>
</dbReference>
<proteinExistence type="predicted"/>
<name>A0ABW3JAR0_9HYPH</name>
<dbReference type="PANTHER" id="PTHR21485:SF6">
    <property type="entry name" value="N-ACYLNEURAMINATE CYTIDYLYLTRANSFERASE-RELATED"/>
    <property type="match status" value="1"/>
</dbReference>
<accession>A0ABW3JAR0</accession>
<keyword evidence="1" id="KW-0808">Transferase</keyword>
<dbReference type="CDD" id="cd02513">
    <property type="entry name" value="CMP-NeuAc_Synthase"/>
    <property type="match status" value="1"/>
</dbReference>
<reference evidence="2" key="1">
    <citation type="journal article" date="2019" name="Int. J. Syst. Evol. Microbiol.">
        <title>The Global Catalogue of Microorganisms (GCM) 10K type strain sequencing project: providing services to taxonomists for standard genome sequencing and annotation.</title>
        <authorList>
            <consortium name="The Broad Institute Genomics Platform"/>
            <consortium name="The Broad Institute Genome Sequencing Center for Infectious Disease"/>
            <person name="Wu L."/>
            <person name="Ma J."/>
        </authorList>
    </citation>
    <scope>NUCLEOTIDE SEQUENCE [LARGE SCALE GENOMIC DNA]</scope>
    <source>
        <strain evidence="2">CCUG 61697</strain>
    </source>
</reference>
<dbReference type="PANTHER" id="PTHR21485">
    <property type="entry name" value="HAD SUPERFAMILY MEMBERS CMAS AND KDSC"/>
    <property type="match status" value="1"/>
</dbReference>
<keyword evidence="1" id="KW-0548">Nucleotidyltransferase</keyword>
<dbReference type="Gene3D" id="3.90.550.10">
    <property type="entry name" value="Spore Coat Polysaccharide Biosynthesis Protein SpsA, Chain A"/>
    <property type="match status" value="1"/>
</dbReference>
<dbReference type="RefSeq" id="WP_379089444.1">
    <property type="nucleotide sequence ID" value="NZ_JBHTJO010000001.1"/>
</dbReference>
<organism evidence="1 2">
    <name type="scientific">Methyloligella solikamskensis</name>
    <dbReference type="NCBI Taxonomy" id="1177756"/>
    <lineage>
        <taxon>Bacteria</taxon>
        <taxon>Pseudomonadati</taxon>
        <taxon>Pseudomonadota</taxon>
        <taxon>Alphaproteobacteria</taxon>
        <taxon>Hyphomicrobiales</taxon>
        <taxon>Hyphomicrobiaceae</taxon>
        <taxon>Methyloligella</taxon>
    </lineage>
</organism>
<sequence length="225" mass="26216">MARHQLVALMPMRHSSERVPGKNYRPFGDGRPLFHHMVDVMQACPQIDQIVIDTDSPDIAAQCAEKYPDVVILDRPEHLLGGMTPMNDVLLHDISEVESEFYLQTHSTNPLMTVETLNKAIETFFANYPIYDSLFSVTRVQTRFWDSLARAINHNPNILIRTQDLPPFYEENSCVYIFEGKCMRERHNRIGLRPYLFEMERLEAQDIDEEIDFRIADLIFKQTRG</sequence>
<dbReference type="InterPro" id="IPR029044">
    <property type="entry name" value="Nucleotide-diphossugar_trans"/>
</dbReference>